<dbReference type="Pfam" id="PF13280">
    <property type="entry name" value="WYL"/>
    <property type="match status" value="1"/>
</dbReference>
<dbReference type="InterPro" id="IPR013196">
    <property type="entry name" value="HTH_11"/>
</dbReference>
<dbReference type="PANTHER" id="PTHR34580">
    <property type="match status" value="1"/>
</dbReference>
<evidence type="ECO:0000259" key="3">
    <source>
        <dbReference type="Pfam" id="PF08279"/>
    </source>
</evidence>
<feature type="region of interest" description="Disordered" evidence="1">
    <location>
        <begin position="316"/>
        <end position="346"/>
    </location>
</feature>
<feature type="chain" id="PRO_5046125899" evidence="2">
    <location>
        <begin position="24"/>
        <end position="346"/>
    </location>
</feature>
<evidence type="ECO:0000313" key="6">
    <source>
        <dbReference type="EMBL" id="MFD1236713.1"/>
    </source>
</evidence>
<feature type="domain" description="WYL" evidence="4">
    <location>
        <begin position="144"/>
        <end position="210"/>
    </location>
</feature>
<evidence type="ECO:0000256" key="1">
    <source>
        <dbReference type="SAM" id="MobiDB-lite"/>
    </source>
</evidence>
<dbReference type="Gene3D" id="1.10.10.10">
    <property type="entry name" value="Winged helix-like DNA-binding domain superfamily/Winged helix DNA-binding domain"/>
    <property type="match status" value="1"/>
</dbReference>
<reference evidence="7" key="1">
    <citation type="journal article" date="2019" name="Int. J. Syst. Evol. Microbiol.">
        <title>The Global Catalogue of Microorganisms (GCM) 10K type strain sequencing project: providing services to taxonomists for standard genome sequencing and annotation.</title>
        <authorList>
            <consortium name="The Broad Institute Genomics Platform"/>
            <consortium name="The Broad Institute Genome Sequencing Center for Infectious Disease"/>
            <person name="Wu L."/>
            <person name="Ma J."/>
        </authorList>
    </citation>
    <scope>NUCLEOTIDE SEQUENCE [LARGE SCALE GENOMIC DNA]</scope>
    <source>
        <strain evidence="7">CCUG 49018</strain>
    </source>
</reference>
<dbReference type="InterPro" id="IPR026881">
    <property type="entry name" value="WYL_dom"/>
</dbReference>
<dbReference type="RefSeq" id="WP_013674410.1">
    <property type="nucleotide sequence ID" value="NZ_BAABKS010000090.1"/>
</dbReference>
<dbReference type="InterPro" id="IPR028349">
    <property type="entry name" value="PafC-like"/>
</dbReference>
<feature type="domain" description="Helix-turn-helix type 11" evidence="3">
    <location>
        <begin position="7"/>
        <end position="61"/>
    </location>
</feature>
<dbReference type="InterPro" id="IPR051534">
    <property type="entry name" value="CBASS_pafABC_assoc_protein"/>
</dbReference>
<feature type="domain" description="WCX" evidence="5">
    <location>
        <begin position="238"/>
        <end position="314"/>
    </location>
</feature>
<dbReference type="Pfam" id="PF08279">
    <property type="entry name" value="HTH_11"/>
    <property type="match status" value="1"/>
</dbReference>
<sequence length="346" mass="37251">MTRPTSRVLALLAILQAGGTRTAAELAAAIGVDERTVRRYVAHLVELDVPVRSERGRHGGFRLARGYRMPPLMLTDEEAVAVLVGMVAADRAGLVPSSAAAAHSAAAKIRRVLPRRLGAGLDTLVEGAGPPGAGRPREVPATDVLLLVAEAAREQRAVAIDYRSGDGHAGERTLHPYAVVAHAGRWYVTGADSASGEDRTFRVDRVRAARLLEDTFPVPDTREPNARLLTALATAPRRHTVRVLVRSDRAHVVRRVPPGLATVEAAADDGWLRLRLEVEELDWVPSLLAWIDRPFVVEEPDALRGHVRALADRLRRAADDVEPRSPAGVATGDPPAGPPGRPRRTT</sequence>
<evidence type="ECO:0000313" key="7">
    <source>
        <dbReference type="Proteomes" id="UP001597182"/>
    </source>
</evidence>
<dbReference type="EMBL" id="JBHTMB010000240">
    <property type="protein sequence ID" value="MFD1236713.1"/>
    <property type="molecule type" value="Genomic_DNA"/>
</dbReference>
<dbReference type="InterPro" id="IPR036390">
    <property type="entry name" value="WH_DNA-bd_sf"/>
</dbReference>
<dbReference type="Pfam" id="PF25583">
    <property type="entry name" value="WCX"/>
    <property type="match status" value="1"/>
</dbReference>
<dbReference type="PANTHER" id="PTHR34580:SF3">
    <property type="entry name" value="PROTEIN PAFB"/>
    <property type="match status" value="1"/>
</dbReference>
<evidence type="ECO:0000259" key="5">
    <source>
        <dbReference type="Pfam" id="PF25583"/>
    </source>
</evidence>
<dbReference type="PIRSF" id="PIRSF016838">
    <property type="entry name" value="PafC"/>
    <property type="match status" value="1"/>
</dbReference>
<keyword evidence="2" id="KW-0732">Signal</keyword>
<dbReference type="InterPro" id="IPR057727">
    <property type="entry name" value="WCX_dom"/>
</dbReference>
<proteinExistence type="predicted"/>
<dbReference type="InterPro" id="IPR036388">
    <property type="entry name" value="WH-like_DNA-bd_sf"/>
</dbReference>
<gene>
    <name evidence="6" type="ORF">ACFQ34_25790</name>
</gene>
<dbReference type="Proteomes" id="UP001597182">
    <property type="component" value="Unassembled WGS sequence"/>
</dbReference>
<name>A0ABW3VPX1_9PSEU</name>
<dbReference type="PROSITE" id="PS52050">
    <property type="entry name" value="WYL"/>
    <property type="match status" value="1"/>
</dbReference>
<feature type="signal peptide" evidence="2">
    <location>
        <begin position="1"/>
        <end position="23"/>
    </location>
</feature>
<organism evidence="6 7">
    <name type="scientific">Pseudonocardia benzenivorans</name>
    <dbReference type="NCBI Taxonomy" id="228005"/>
    <lineage>
        <taxon>Bacteria</taxon>
        <taxon>Bacillati</taxon>
        <taxon>Actinomycetota</taxon>
        <taxon>Actinomycetes</taxon>
        <taxon>Pseudonocardiales</taxon>
        <taxon>Pseudonocardiaceae</taxon>
        <taxon>Pseudonocardia</taxon>
    </lineage>
</organism>
<protein>
    <submittedName>
        <fullName evidence="6">Helix-turn-helix transcriptional regulator</fullName>
    </submittedName>
</protein>
<dbReference type="SUPFAM" id="SSF46785">
    <property type="entry name" value="Winged helix' DNA-binding domain"/>
    <property type="match status" value="1"/>
</dbReference>
<evidence type="ECO:0000256" key="2">
    <source>
        <dbReference type="SAM" id="SignalP"/>
    </source>
</evidence>
<evidence type="ECO:0000259" key="4">
    <source>
        <dbReference type="Pfam" id="PF13280"/>
    </source>
</evidence>
<keyword evidence="7" id="KW-1185">Reference proteome</keyword>
<accession>A0ABW3VPX1</accession>
<comment type="caution">
    <text evidence="6">The sequence shown here is derived from an EMBL/GenBank/DDBJ whole genome shotgun (WGS) entry which is preliminary data.</text>
</comment>